<accession>A0ABW8Q9P0</accession>
<comment type="caution">
    <text evidence="3">The sequence shown here is derived from an EMBL/GenBank/DDBJ whole genome shotgun (WGS) entry which is preliminary data.</text>
</comment>
<evidence type="ECO:0000259" key="2">
    <source>
        <dbReference type="Pfam" id="PF02350"/>
    </source>
</evidence>
<dbReference type="PANTHER" id="PTHR43174">
    <property type="entry name" value="UDP-N-ACETYLGLUCOSAMINE 2-EPIMERASE"/>
    <property type="match status" value="1"/>
</dbReference>
<dbReference type="Gene3D" id="3.40.50.2000">
    <property type="entry name" value="Glycogen Phosphorylase B"/>
    <property type="match status" value="2"/>
</dbReference>
<dbReference type="NCBIfam" id="TIGR00236">
    <property type="entry name" value="wecB"/>
    <property type="match status" value="1"/>
</dbReference>
<gene>
    <name evidence="3" type="primary">wecB</name>
    <name evidence="3" type="ORF">ACI76L_03390</name>
</gene>
<dbReference type="InterPro" id="IPR029767">
    <property type="entry name" value="WecB-like"/>
</dbReference>
<protein>
    <submittedName>
        <fullName evidence="3">Non-hydrolyzing UDP-N-acetylglucosamine 2-epimerase</fullName>
        <ecNumber evidence="3">5.1.3.14</ecNumber>
    </submittedName>
</protein>
<dbReference type="GO" id="GO:0008761">
    <property type="term" value="F:UDP-N-acetylglucosamine 2-epimerase activity"/>
    <property type="evidence" value="ECO:0007669"/>
    <property type="project" value="UniProtKB-EC"/>
</dbReference>
<proteinExistence type="inferred from homology"/>
<feature type="domain" description="UDP-N-acetylglucosamine 2-epimerase" evidence="2">
    <location>
        <begin position="30"/>
        <end position="372"/>
    </location>
</feature>
<organism evidence="3 4">
    <name type="scientific">Capnocytophaga stomatis</name>
    <dbReference type="NCBI Taxonomy" id="1848904"/>
    <lineage>
        <taxon>Bacteria</taxon>
        <taxon>Pseudomonadati</taxon>
        <taxon>Bacteroidota</taxon>
        <taxon>Flavobacteriia</taxon>
        <taxon>Flavobacteriales</taxon>
        <taxon>Flavobacteriaceae</taxon>
        <taxon>Capnocytophaga</taxon>
    </lineage>
</organism>
<dbReference type="EMBL" id="JBJGWJ010000001">
    <property type="protein sequence ID" value="MFK8292820.1"/>
    <property type="molecule type" value="Genomic_DNA"/>
</dbReference>
<dbReference type="PANTHER" id="PTHR43174:SF1">
    <property type="entry name" value="UDP-N-ACETYLGLUCOSAMINE 2-EPIMERASE"/>
    <property type="match status" value="1"/>
</dbReference>
<dbReference type="EC" id="5.1.3.14" evidence="3"/>
<keyword evidence="4" id="KW-1185">Reference proteome</keyword>
<dbReference type="SUPFAM" id="SSF53756">
    <property type="entry name" value="UDP-Glycosyltransferase/glycogen phosphorylase"/>
    <property type="match status" value="1"/>
</dbReference>
<dbReference type="Proteomes" id="UP001622370">
    <property type="component" value="Unassembled WGS sequence"/>
</dbReference>
<keyword evidence="1 3" id="KW-0413">Isomerase</keyword>
<comment type="similarity">
    <text evidence="1">Belongs to the UDP-N-acetylglucosamine 2-epimerase family.</text>
</comment>
<sequence length="377" mass="43291">MKTKKIIVVVGTRPNFIKIAPLIPHFIYQKAIKFIIVHTGQHYDDKMSSHFFTDLDIPLPNINLGVGSGSQTVQTAKIMERFEKVCLNERPEYVFVVGDVNSTIACSLVAAKLRIKIIHYEAGLRSYDKSMPEEINRRVTDSISDFYFTTTEDATSNLIKENISNEKIFMLGNLMIDTLISQLPKAMIKEFELNRYSNSKVPLVSTDFKEKKYGIVTLHRSDNVDSKEFLTDIIQELGSISQKVPLVFPMHFRTLKNIQEWNLIYLIERYPNLFVVEPLGYLHFLNLLSKSLFVITDSGGIQEETTYLDIPCLTLRANTERPITVWIGSNKLTTITELSNEIDLIIKGLHKKRKEIPKFWDGKTANRIIEQLQKIDT</sequence>
<evidence type="ECO:0000256" key="1">
    <source>
        <dbReference type="RuleBase" id="RU003513"/>
    </source>
</evidence>
<evidence type="ECO:0000313" key="4">
    <source>
        <dbReference type="Proteomes" id="UP001622370"/>
    </source>
</evidence>
<evidence type="ECO:0000313" key="3">
    <source>
        <dbReference type="EMBL" id="MFK8292820.1"/>
    </source>
</evidence>
<dbReference type="Pfam" id="PF02350">
    <property type="entry name" value="Epimerase_2"/>
    <property type="match status" value="1"/>
</dbReference>
<dbReference type="RefSeq" id="WP_203966913.1">
    <property type="nucleotide sequence ID" value="NZ_BOPJ01000006.1"/>
</dbReference>
<reference evidence="3 4" key="1">
    <citation type="journal article" date="2016" name="Sci. Rep.">
        <title>Whole genome sequencing identifies a novel species of the genus Capnocytophaga isolated from dog and cat bite wounds in humans.</title>
        <authorList>
            <person name="Zangenah S."/>
            <person name="Abbasi N."/>
            <person name="Andersson A.F."/>
            <person name="Bergman P."/>
        </authorList>
    </citation>
    <scope>NUCLEOTIDE SEQUENCE [LARGE SCALE GENOMIC DNA]</scope>
    <source>
        <strain evidence="3 4">W5</strain>
    </source>
</reference>
<name>A0ABW8Q9P0_9FLAO</name>
<dbReference type="CDD" id="cd03786">
    <property type="entry name" value="GTB_UDP-GlcNAc_2-Epimerase"/>
    <property type="match status" value="1"/>
</dbReference>
<dbReference type="InterPro" id="IPR003331">
    <property type="entry name" value="UDP_GlcNAc_Epimerase_2_dom"/>
</dbReference>